<dbReference type="SUPFAM" id="SSF55347">
    <property type="entry name" value="Glyceraldehyde-3-phosphate dehydrogenase-like, C-terminal domain"/>
    <property type="match status" value="1"/>
</dbReference>
<keyword evidence="2" id="KW-0560">Oxidoreductase</keyword>
<reference evidence="5 6" key="1">
    <citation type="submission" date="2014-01" db="EMBL/GenBank/DDBJ databases">
        <title>Roseivivax halodurans JCM 10272 Genome Sequencing.</title>
        <authorList>
            <person name="Lai Q."/>
            <person name="Li G."/>
            <person name="Shao Z."/>
        </authorList>
    </citation>
    <scope>NUCLEOTIDE SEQUENCE [LARGE SCALE GENOMIC DNA]</scope>
    <source>
        <strain evidence="5 6">JCM 10272</strain>
    </source>
</reference>
<dbReference type="InterPro" id="IPR000683">
    <property type="entry name" value="Gfo/Idh/MocA-like_OxRdtase_N"/>
</dbReference>
<evidence type="ECO:0000313" key="6">
    <source>
        <dbReference type="Proteomes" id="UP000022447"/>
    </source>
</evidence>
<dbReference type="GO" id="GO:0000166">
    <property type="term" value="F:nucleotide binding"/>
    <property type="evidence" value="ECO:0007669"/>
    <property type="project" value="InterPro"/>
</dbReference>
<evidence type="ECO:0000313" key="5">
    <source>
        <dbReference type="EMBL" id="ETX13174.1"/>
    </source>
</evidence>
<name>X7EAQ9_9RHOB</name>
<evidence type="ECO:0008006" key="7">
    <source>
        <dbReference type="Google" id="ProtNLM"/>
    </source>
</evidence>
<evidence type="ECO:0000256" key="1">
    <source>
        <dbReference type="ARBA" id="ARBA00010928"/>
    </source>
</evidence>
<dbReference type="EMBL" id="JALZ01000034">
    <property type="protein sequence ID" value="ETX13174.1"/>
    <property type="molecule type" value="Genomic_DNA"/>
</dbReference>
<evidence type="ECO:0000259" key="3">
    <source>
        <dbReference type="Pfam" id="PF01408"/>
    </source>
</evidence>
<evidence type="ECO:0000256" key="2">
    <source>
        <dbReference type="ARBA" id="ARBA00023002"/>
    </source>
</evidence>
<comment type="caution">
    <text evidence="5">The sequence shown here is derived from an EMBL/GenBank/DDBJ whole genome shotgun (WGS) entry which is preliminary data.</text>
</comment>
<sequence>MSNRLRWGLLGAGWIAQRFAADLRFGTTGRVSCVAARHPEHARRLAERYGADAVEGAAALVSRPDVDVIYVATPAHLHMEHCLLALSRGKPVLCEKPFALDAGQARRIAETAKAEGLFCMEAMWTRFLPAMTELRRLAGDGGLGEIRQVNATLGFPNVESPRTATLTDPARGGGALLDLGVYGISAVHDLLGPPQSVAARQILSKTGSLRDVAIVMQHATGLSTICASHATRLSNRLEVSGTEGWAELDAPFIQAGRGSVGKVVPDRRNETEQASRLREALRGSRAWPMIRAAGLRLTGRSPRAIRGQFRGSGLRFQADEVAACIAAQRQESQIMPLAASIAVLETVDAVRRQTACASGDEDLS</sequence>
<dbReference type="PANTHER" id="PTHR22604:SF105">
    <property type="entry name" value="TRANS-1,2-DIHYDROBENZENE-1,2-DIOL DEHYDROGENASE"/>
    <property type="match status" value="1"/>
</dbReference>
<dbReference type="RefSeq" id="WP_051489592.1">
    <property type="nucleotide sequence ID" value="NZ_JALZ01000034.1"/>
</dbReference>
<dbReference type="AlphaFoldDB" id="X7EAQ9"/>
<evidence type="ECO:0000259" key="4">
    <source>
        <dbReference type="Pfam" id="PF22725"/>
    </source>
</evidence>
<dbReference type="Gene3D" id="3.30.360.10">
    <property type="entry name" value="Dihydrodipicolinate Reductase, domain 2"/>
    <property type="match status" value="1"/>
</dbReference>
<dbReference type="Proteomes" id="UP000022447">
    <property type="component" value="Unassembled WGS sequence"/>
</dbReference>
<dbReference type="GO" id="GO:0016491">
    <property type="term" value="F:oxidoreductase activity"/>
    <property type="evidence" value="ECO:0007669"/>
    <property type="project" value="UniProtKB-KW"/>
</dbReference>
<comment type="similarity">
    <text evidence="1">Belongs to the Gfo/Idh/MocA family.</text>
</comment>
<organism evidence="5 6">
    <name type="scientific">Roseivivax halodurans JCM 10272</name>
    <dbReference type="NCBI Taxonomy" id="1449350"/>
    <lineage>
        <taxon>Bacteria</taxon>
        <taxon>Pseudomonadati</taxon>
        <taxon>Pseudomonadota</taxon>
        <taxon>Alphaproteobacteria</taxon>
        <taxon>Rhodobacterales</taxon>
        <taxon>Roseobacteraceae</taxon>
        <taxon>Roseivivax</taxon>
    </lineage>
</organism>
<gene>
    <name evidence="5" type="ORF">OCH239_12960</name>
</gene>
<dbReference type="PANTHER" id="PTHR22604">
    <property type="entry name" value="OXIDOREDUCTASES"/>
    <property type="match status" value="1"/>
</dbReference>
<dbReference type="Pfam" id="PF01408">
    <property type="entry name" value="GFO_IDH_MocA"/>
    <property type="match status" value="1"/>
</dbReference>
<feature type="domain" description="Gfo/Idh/MocA-like oxidoreductase N-terminal" evidence="3">
    <location>
        <begin position="5"/>
        <end position="120"/>
    </location>
</feature>
<dbReference type="InterPro" id="IPR050984">
    <property type="entry name" value="Gfo/Idh/MocA_domain"/>
</dbReference>
<keyword evidence="6" id="KW-1185">Reference proteome</keyword>
<dbReference type="Gene3D" id="3.40.50.720">
    <property type="entry name" value="NAD(P)-binding Rossmann-like Domain"/>
    <property type="match status" value="1"/>
</dbReference>
<feature type="domain" description="GFO/IDH/MocA-like oxidoreductase" evidence="4">
    <location>
        <begin position="133"/>
        <end position="246"/>
    </location>
</feature>
<dbReference type="Pfam" id="PF22725">
    <property type="entry name" value="GFO_IDH_MocA_C3"/>
    <property type="match status" value="1"/>
</dbReference>
<accession>X7EAQ9</accession>
<dbReference type="SUPFAM" id="SSF51735">
    <property type="entry name" value="NAD(P)-binding Rossmann-fold domains"/>
    <property type="match status" value="1"/>
</dbReference>
<dbReference type="InterPro" id="IPR036291">
    <property type="entry name" value="NAD(P)-bd_dom_sf"/>
</dbReference>
<dbReference type="eggNOG" id="COG0673">
    <property type="taxonomic scope" value="Bacteria"/>
</dbReference>
<proteinExistence type="inferred from homology"/>
<protein>
    <recommendedName>
        <fullName evidence="7">Oxidoreductase</fullName>
    </recommendedName>
</protein>
<dbReference type="STRING" id="1449350.OCH239_12960"/>
<dbReference type="InterPro" id="IPR055170">
    <property type="entry name" value="GFO_IDH_MocA-like_dom"/>
</dbReference>